<evidence type="ECO:0000313" key="2">
    <source>
        <dbReference type="Proteomes" id="UP000887159"/>
    </source>
</evidence>
<name>A0A8X7BLC2_TRICX</name>
<dbReference type="AlphaFoldDB" id="A0A8X7BLC2"/>
<accession>A0A8X7BLC2</accession>
<dbReference type="EMBL" id="BMAU01021424">
    <property type="protein sequence ID" value="GFY34474.1"/>
    <property type="molecule type" value="Genomic_DNA"/>
</dbReference>
<organism evidence="1 2">
    <name type="scientific">Trichonephila clavipes</name>
    <name type="common">Golden silk orbweaver</name>
    <name type="synonym">Nephila clavipes</name>
    <dbReference type="NCBI Taxonomy" id="2585209"/>
    <lineage>
        <taxon>Eukaryota</taxon>
        <taxon>Metazoa</taxon>
        <taxon>Ecdysozoa</taxon>
        <taxon>Arthropoda</taxon>
        <taxon>Chelicerata</taxon>
        <taxon>Arachnida</taxon>
        <taxon>Araneae</taxon>
        <taxon>Araneomorphae</taxon>
        <taxon>Entelegynae</taxon>
        <taxon>Araneoidea</taxon>
        <taxon>Nephilidae</taxon>
        <taxon>Trichonephila</taxon>
    </lineage>
</organism>
<sequence>MRARRNYKTKPSGSGEKAKTTWPYYEIMKFLGPCLESRSTSGNVTFEIADVFYADHFGNMHDMMQENGLQKILKIIRSWKLPGGVGLGIRDDPVLHESDQSIEIFKETVEFDKGRYIVQFPFRKSYKELSYNYHLAKQRFQNLWRRFGHDSELYQQYREIIRDYTEQGIIEEVKTEITHTHR</sequence>
<reference evidence="1" key="1">
    <citation type="submission" date="2020-08" db="EMBL/GenBank/DDBJ databases">
        <title>Multicomponent nature underlies the extraordinary mechanical properties of spider dragline silk.</title>
        <authorList>
            <person name="Kono N."/>
            <person name="Nakamura H."/>
            <person name="Mori M."/>
            <person name="Yoshida Y."/>
            <person name="Ohtoshi R."/>
            <person name="Malay A.D."/>
            <person name="Moran D.A.P."/>
            <person name="Tomita M."/>
            <person name="Numata K."/>
            <person name="Arakawa K."/>
        </authorList>
    </citation>
    <scope>NUCLEOTIDE SEQUENCE</scope>
</reference>
<protein>
    <submittedName>
        <fullName evidence="1">DUF1758 domain-containing protein</fullName>
    </submittedName>
</protein>
<gene>
    <name evidence="1" type="primary">AVEN_258088_1</name>
    <name evidence="1" type="ORF">TNCV_2821601</name>
</gene>
<keyword evidence="2" id="KW-1185">Reference proteome</keyword>
<comment type="caution">
    <text evidence="1">The sequence shown here is derived from an EMBL/GenBank/DDBJ whole genome shotgun (WGS) entry which is preliminary data.</text>
</comment>
<evidence type="ECO:0000313" key="1">
    <source>
        <dbReference type="EMBL" id="GFY34474.1"/>
    </source>
</evidence>
<proteinExistence type="predicted"/>
<dbReference type="Proteomes" id="UP000887159">
    <property type="component" value="Unassembled WGS sequence"/>
</dbReference>